<dbReference type="RefSeq" id="WP_199113341.1">
    <property type="nucleotide sequence ID" value="NZ_JAELVQ010000002.1"/>
</dbReference>
<dbReference type="AlphaFoldDB" id="A0A8J7ISK4"/>
<dbReference type="Proteomes" id="UP000610931">
    <property type="component" value="Unassembled WGS sequence"/>
</dbReference>
<gene>
    <name evidence="2" type="ORF">JF259_03405</name>
</gene>
<evidence type="ECO:0000313" key="3">
    <source>
        <dbReference type="Proteomes" id="UP000610931"/>
    </source>
</evidence>
<feature type="chain" id="PRO_5035276362" evidence="1">
    <location>
        <begin position="21"/>
        <end position="269"/>
    </location>
</feature>
<accession>A0A8J7ISK4</accession>
<dbReference type="EMBL" id="JAELVQ010000002">
    <property type="protein sequence ID" value="MBJ6367130.1"/>
    <property type="molecule type" value="Genomic_DNA"/>
</dbReference>
<evidence type="ECO:0000256" key="1">
    <source>
        <dbReference type="SAM" id="SignalP"/>
    </source>
</evidence>
<comment type="caution">
    <text evidence="2">The sequence shown here is derived from an EMBL/GenBank/DDBJ whole genome shotgun (WGS) entry which is preliminary data.</text>
</comment>
<proteinExistence type="predicted"/>
<keyword evidence="1" id="KW-0732">Signal</keyword>
<protein>
    <submittedName>
        <fullName evidence="2">T9SS type A sorting domain-containing protein</fullName>
    </submittedName>
</protein>
<sequence>MKAITNLCVLLILFATVNNYSTNNSSQKGSLAYAFDNIQRVRIDFTMPNGYVRHLMIGFTPDNAATDGVDYGYDALNMDTYPDDLNWMIANERYVIQGVGNFDDTKKYPLGLFLTNSGDVKIDLDRLENFETPIDVFIYDALLSTYTKINENSYANTMASGEYLNRFYLAFKEDNDPGIFAKTLTTEEVSLKNTQIRYLNNTKELYVNTNNTFNIETITIFNIHGQKLSVSPRINKSTVKIPLNSIRTGHGIVNITTNHGSVAKQILIQ</sequence>
<organism evidence="2 3">
    <name type="scientific">Snuella sedimenti</name>
    <dbReference type="NCBI Taxonomy" id="2798802"/>
    <lineage>
        <taxon>Bacteria</taxon>
        <taxon>Pseudomonadati</taxon>
        <taxon>Bacteroidota</taxon>
        <taxon>Flavobacteriia</taxon>
        <taxon>Flavobacteriales</taxon>
        <taxon>Flavobacteriaceae</taxon>
        <taxon>Snuella</taxon>
    </lineage>
</organism>
<evidence type="ECO:0000313" key="2">
    <source>
        <dbReference type="EMBL" id="MBJ6367130.1"/>
    </source>
</evidence>
<keyword evidence="3" id="KW-1185">Reference proteome</keyword>
<name>A0A8J7ISK4_9FLAO</name>
<feature type="signal peptide" evidence="1">
    <location>
        <begin position="1"/>
        <end position="20"/>
    </location>
</feature>
<reference evidence="2" key="1">
    <citation type="submission" date="2020-12" db="EMBL/GenBank/DDBJ databases">
        <title>Snuella sp. nov., isolated from sediment in Incheon.</title>
        <authorList>
            <person name="Kim W."/>
        </authorList>
    </citation>
    <scope>NUCLEOTIDE SEQUENCE</scope>
    <source>
        <strain evidence="2">CAU 1569</strain>
    </source>
</reference>